<evidence type="ECO:0000313" key="10">
    <source>
        <dbReference type="Proteomes" id="UP000635278"/>
    </source>
</evidence>
<name>A0ABX0JQ22_9PROT</name>
<sequence>MLKTDRHMIRACASSFVGTALEFYDYYVYALASSLILGRVFFPSSSPLVTDLNAYGTLAAGFLARPFAGMLCGMMGDRYGRKKVLTLTVVGMGAATTAIGLVPGYASIGFAAPVLLVLLRIMQGLAVGGEWGGAVLLASEHAPERWKIFAASFPQLGSPAGMLMALASFRGATALGTSAFTDWAWRIPFLLGGLIALGCFILRRQVEETPDFLAARRESRTSREMLPVRLAGQWGRIFYAGLAVIVGSAGFFFVNTFLLGYAPVYMHVSRQFMLDAMLIATVLQFLTQPLAAWIAQKTGEIRFLLTVAGLCVLLPFPMFRALETHRFLPAAIAISATVVSLSAFYAAVAGFLANAFPARVRYTAISIAYQTSASLVTGMTPIAGTLIASRFRTDWTPLALFFSAMAVCSMAGVAGLARSCAESPEPVVLKGL</sequence>
<proteinExistence type="predicted"/>
<feature type="transmembrane region" description="Helical" evidence="7">
    <location>
        <begin position="367"/>
        <end position="389"/>
    </location>
</feature>
<evidence type="ECO:0000256" key="7">
    <source>
        <dbReference type="SAM" id="Phobius"/>
    </source>
</evidence>
<dbReference type="EMBL" id="WOTB01000010">
    <property type="protein sequence ID" value="NHN84882.1"/>
    <property type="molecule type" value="Genomic_DNA"/>
</dbReference>
<dbReference type="PANTHER" id="PTHR43045">
    <property type="entry name" value="SHIKIMATE TRANSPORTER"/>
    <property type="match status" value="1"/>
</dbReference>
<evidence type="ECO:0000256" key="2">
    <source>
        <dbReference type="ARBA" id="ARBA00022448"/>
    </source>
</evidence>
<feature type="transmembrane region" description="Helical" evidence="7">
    <location>
        <begin position="183"/>
        <end position="202"/>
    </location>
</feature>
<evidence type="ECO:0000259" key="8">
    <source>
        <dbReference type="PROSITE" id="PS50850"/>
    </source>
</evidence>
<keyword evidence="10" id="KW-1185">Reference proteome</keyword>
<organism evidence="9 10">
    <name type="scientific">Acetobacter musti</name>
    <dbReference type="NCBI Taxonomy" id="864732"/>
    <lineage>
        <taxon>Bacteria</taxon>
        <taxon>Pseudomonadati</taxon>
        <taxon>Pseudomonadota</taxon>
        <taxon>Alphaproteobacteria</taxon>
        <taxon>Acetobacterales</taxon>
        <taxon>Acetobacteraceae</taxon>
        <taxon>Acetobacter</taxon>
    </lineage>
</organism>
<evidence type="ECO:0000256" key="4">
    <source>
        <dbReference type="ARBA" id="ARBA00022692"/>
    </source>
</evidence>
<keyword evidence="6 7" id="KW-0472">Membrane</keyword>
<feature type="domain" description="Major facilitator superfamily (MFS) profile" evidence="8">
    <location>
        <begin position="11"/>
        <end position="421"/>
    </location>
</feature>
<dbReference type="Proteomes" id="UP000635278">
    <property type="component" value="Unassembled WGS sequence"/>
</dbReference>
<keyword evidence="4 7" id="KW-0812">Transmembrane</keyword>
<feature type="transmembrane region" description="Helical" evidence="7">
    <location>
        <begin position="108"/>
        <end position="127"/>
    </location>
</feature>
<feature type="transmembrane region" description="Helical" evidence="7">
    <location>
        <begin position="395"/>
        <end position="417"/>
    </location>
</feature>
<dbReference type="InterPro" id="IPR005828">
    <property type="entry name" value="MFS_sugar_transport-like"/>
</dbReference>
<dbReference type="PROSITE" id="PS00217">
    <property type="entry name" value="SUGAR_TRANSPORT_2"/>
    <property type="match status" value="1"/>
</dbReference>
<dbReference type="InterPro" id="IPR020846">
    <property type="entry name" value="MFS_dom"/>
</dbReference>
<dbReference type="PANTHER" id="PTHR43045:SF2">
    <property type="entry name" value="INNER MEMBRANE METABOLITE TRANSPORT PROTEIN YHJE"/>
    <property type="match status" value="1"/>
</dbReference>
<feature type="transmembrane region" description="Helical" evidence="7">
    <location>
        <begin position="237"/>
        <end position="260"/>
    </location>
</feature>
<evidence type="ECO:0000256" key="3">
    <source>
        <dbReference type="ARBA" id="ARBA00022475"/>
    </source>
</evidence>
<feature type="transmembrane region" description="Helical" evidence="7">
    <location>
        <begin position="272"/>
        <end position="294"/>
    </location>
</feature>
<protein>
    <submittedName>
        <fullName evidence="9">MFS transporter</fullName>
    </submittedName>
</protein>
<dbReference type="Pfam" id="PF00083">
    <property type="entry name" value="Sugar_tr"/>
    <property type="match status" value="1"/>
</dbReference>
<feature type="transmembrane region" description="Helical" evidence="7">
    <location>
        <begin position="148"/>
        <end position="171"/>
    </location>
</feature>
<reference evidence="9 10" key="1">
    <citation type="journal article" date="2020" name="Int. J. Syst. Evol. Microbiol.">
        <title>Novel acetic acid bacteria from cider fermentations: Acetobacter conturbans sp. nov. and Acetobacter fallax sp. nov.</title>
        <authorList>
            <person name="Sombolestani A.S."/>
            <person name="Cleenwerck I."/>
            <person name="Cnockaert M."/>
            <person name="Borremans W."/>
            <person name="Wieme A.D."/>
            <person name="De Vuyst L."/>
            <person name="Vandamme P."/>
        </authorList>
    </citation>
    <scope>NUCLEOTIDE SEQUENCE [LARGE SCALE GENOMIC DNA]</scope>
    <source>
        <strain evidence="9 10">LMG 30640</strain>
    </source>
</reference>
<evidence type="ECO:0000313" key="9">
    <source>
        <dbReference type="EMBL" id="NHN84882.1"/>
    </source>
</evidence>
<feature type="transmembrane region" description="Helical" evidence="7">
    <location>
        <begin position="331"/>
        <end position="355"/>
    </location>
</feature>
<accession>A0ABX0JQ22</accession>
<feature type="transmembrane region" description="Helical" evidence="7">
    <location>
        <begin position="301"/>
        <end position="319"/>
    </location>
</feature>
<feature type="transmembrane region" description="Helical" evidence="7">
    <location>
        <begin position="84"/>
        <end position="102"/>
    </location>
</feature>
<evidence type="ECO:0000256" key="1">
    <source>
        <dbReference type="ARBA" id="ARBA00004651"/>
    </source>
</evidence>
<evidence type="ECO:0000256" key="6">
    <source>
        <dbReference type="ARBA" id="ARBA00023136"/>
    </source>
</evidence>
<dbReference type="PROSITE" id="PS50850">
    <property type="entry name" value="MFS"/>
    <property type="match status" value="1"/>
</dbReference>
<keyword evidence="2" id="KW-0813">Transport</keyword>
<dbReference type="Gene3D" id="1.20.1250.20">
    <property type="entry name" value="MFS general substrate transporter like domains"/>
    <property type="match status" value="2"/>
</dbReference>
<dbReference type="RefSeq" id="WP_198912685.1">
    <property type="nucleotide sequence ID" value="NZ_WOTB01000010.1"/>
</dbReference>
<comment type="subcellular location">
    <subcellularLocation>
        <location evidence="1">Cell membrane</location>
        <topology evidence="1">Multi-pass membrane protein</topology>
    </subcellularLocation>
</comment>
<gene>
    <name evidence="9" type="ORF">GOB93_09540</name>
</gene>
<dbReference type="InterPro" id="IPR036259">
    <property type="entry name" value="MFS_trans_sf"/>
</dbReference>
<dbReference type="InterPro" id="IPR005829">
    <property type="entry name" value="Sugar_transporter_CS"/>
</dbReference>
<keyword evidence="3" id="KW-1003">Cell membrane</keyword>
<comment type="caution">
    <text evidence="9">The sequence shown here is derived from an EMBL/GenBank/DDBJ whole genome shotgun (WGS) entry which is preliminary data.</text>
</comment>
<keyword evidence="5 7" id="KW-1133">Transmembrane helix</keyword>
<feature type="transmembrane region" description="Helical" evidence="7">
    <location>
        <begin position="24"/>
        <end position="42"/>
    </location>
</feature>
<dbReference type="SUPFAM" id="SSF103473">
    <property type="entry name" value="MFS general substrate transporter"/>
    <property type="match status" value="1"/>
</dbReference>
<feature type="transmembrane region" description="Helical" evidence="7">
    <location>
        <begin position="54"/>
        <end position="72"/>
    </location>
</feature>
<evidence type="ECO:0000256" key="5">
    <source>
        <dbReference type="ARBA" id="ARBA00022989"/>
    </source>
</evidence>